<dbReference type="GO" id="GO:0008408">
    <property type="term" value="F:3'-5' exonuclease activity"/>
    <property type="evidence" value="ECO:0007669"/>
    <property type="project" value="TreeGrafter"/>
</dbReference>
<evidence type="ECO:0000313" key="6">
    <source>
        <dbReference type="Proteomes" id="UP000595095"/>
    </source>
</evidence>
<dbReference type="GO" id="GO:0003676">
    <property type="term" value="F:nucleic acid binding"/>
    <property type="evidence" value="ECO:0007669"/>
    <property type="project" value="InterPro"/>
</dbReference>
<dbReference type="GO" id="GO:0005829">
    <property type="term" value="C:cytosol"/>
    <property type="evidence" value="ECO:0007669"/>
    <property type="project" value="TreeGrafter"/>
</dbReference>
<dbReference type="PANTHER" id="PTHR30231">
    <property type="entry name" value="DNA POLYMERASE III SUBUNIT EPSILON"/>
    <property type="match status" value="1"/>
</dbReference>
<keyword evidence="6" id="KW-1185">Reference proteome</keyword>
<evidence type="ECO:0000259" key="4">
    <source>
        <dbReference type="SMART" id="SM00479"/>
    </source>
</evidence>
<keyword evidence="1" id="KW-0540">Nuclease</keyword>
<evidence type="ECO:0000256" key="1">
    <source>
        <dbReference type="ARBA" id="ARBA00022722"/>
    </source>
</evidence>
<protein>
    <submittedName>
        <fullName evidence="5">DNA polymerase III subunit epsilon</fullName>
    </submittedName>
</protein>
<dbReference type="Gene3D" id="3.30.420.10">
    <property type="entry name" value="Ribonuclease H-like superfamily/Ribonuclease H"/>
    <property type="match status" value="1"/>
</dbReference>
<dbReference type="InterPro" id="IPR012337">
    <property type="entry name" value="RNaseH-like_sf"/>
</dbReference>
<keyword evidence="2" id="KW-0378">Hydrolase</keyword>
<dbReference type="SMART" id="SM00479">
    <property type="entry name" value="EXOIII"/>
    <property type="match status" value="1"/>
</dbReference>
<evidence type="ECO:0000256" key="2">
    <source>
        <dbReference type="ARBA" id="ARBA00022801"/>
    </source>
</evidence>
<proteinExistence type="predicted"/>
<dbReference type="CDD" id="cd06127">
    <property type="entry name" value="DEDDh"/>
    <property type="match status" value="1"/>
</dbReference>
<dbReference type="GO" id="GO:0006259">
    <property type="term" value="P:DNA metabolic process"/>
    <property type="evidence" value="ECO:0007669"/>
    <property type="project" value="UniProtKB-ARBA"/>
</dbReference>
<dbReference type="Proteomes" id="UP000595095">
    <property type="component" value="Chromosome"/>
</dbReference>
<reference evidence="5 6" key="1">
    <citation type="submission" date="2020-11" db="EMBL/GenBank/DDBJ databases">
        <title>Complete genome sequence for Salinimonas sp. strain G2-b.</title>
        <authorList>
            <person name="Park S.-J."/>
        </authorList>
    </citation>
    <scope>NUCLEOTIDE SEQUENCE [LARGE SCALE GENOMIC DNA]</scope>
    <source>
        <strain evidence="5 6">G2-b</strain>
    </source>
</reference>
<dbReference type="PANTHER" id="PTHR30231:SF4">
    <property type="entry name" value="PROTEIN NEN2"/>
    <property type="match status" value="1"/>
</dbReference>
<accession>A0A7S9HCG8</accession>
<dbReference type="KEGG" id="smaa:IT774_11910"/>
<dbReference type="EMBL" id="CP064795">
    <property type="protein sequence ID" value="QPG04867.1"/>
    <property type="molecule type" value="Genomic_DNA"/>
</dbReference>
<gene>
    <name evidence="5" type="ORF">IT774_11910</name>
</gene>
<evidence type="ECO:0000256" key="3">
    <source>
        <dbReference type="ARBA" id="ARBA00022839"/>
    </source>
</evidence>
<sequence length="240" mass="26192">MKLARRSWFSRFHPLVKAEKKRRLALAKNDFEPQLKTFFGHSLAAPETPLKDLECVILDFETSGLNASHDAILSVGMLTLKFPVLSLSSAQHYYVDTGHSVVPDTAIINHIVPETLDSGMSPVKLGPLLLQALAGKVVIAHGAWIEQQFLHALLKLPAEVDLPLVFLDTLAIERSLCVASGMVKPDLRLTSIRETRGLPPYLAHNAFADAVATGELFLAQVTDIFGLQQATLGPLVKRSG</sequence>
<keyword evidence="3" id="KW-0269">Exonuclease</keyword>
<dbReference type="Pfam" id="PF00929">
    <property type="entry name" value="RNase_T"/>
    <property type="match status" value="1"/>
</dbReference>
<evidence type="ECO:0000313" key="5">
    <source>
        <dbReference type="EMBL" id="QPG04867.1"/>
    </source>
</evidence>
<dbReference type="SUPFAM" id="SSF53098">
    <property type="entry name" value="Ribonuclease H-like"/>
    <property type="match status" value="1"/>
</dbReference>
<dbReference type="RefSeq" id="WP_195809959.1">
    <property type="nucleotide sequence ID" value="NZ_CP064795.1"/>
</dbReference>
<dbReference type="InterPro" id="IPR036397">
    <property type="entry name" value="RNaseH_sf"/>
</dbReference>
<name>A0A7S9HCG8_9ALTE</name>
<dbReference type="AlphaFoldDB" id="A0A7S9HCG8"/>
<feature type="domain" description="Exonuclease" evidence="4">
    <location>
        <begin position="54"/>
        <end position="226"/>
    </location>
</feature>
<organism evidence="5 6">
    <name type="scientific">Salinimonas marina</name>
    <dbReference type="NCBI Taxonomy" id="2785918"/>
    <lineage>
        <taxon>Bacteria</taxon>
        <taxon>Pseudomonadati</taxon>
        <taxon>Pseudomonadota</taxon>
        <taxon>Gammaproteobacteria</taxon>
        <taxon>Alteromonadales</taxon>
        <taxon>Alteromonadaceae</taxon>
        <taxon>Alteromonas/Salinimonas group</taxon>
        <taxon>Salinimonas</taxon>
    </lineage>
</organism>
<dbReference type="InterPro" id="IPR013520">
    <property type="entry name" value="Ribonucl_H"/>
</dbReference>